<evidence type="ECO:0000256" key="1">
    <source>
        <dbReference type="ARBA" id="ARBA00022679"/>
    </source>
</evidence>
<evidence type="ECO:0000256" key="3">
    <source>
        <dbReference type="PROSITE-ProRule" id="PRU01363"/>
    </source>
</evidence>
<evidence type="ECO:0000256" key="2">
    <source>
        <dbReference type="ARBA" id="ARBA00023268"/>
    </source>
</evidence>
<dbReference type="GO" id="GO:0016740">
    <property type="term" value="F:transferase activity"/>
    <property type="evidence" value="ECO:0007669"/>
    <property type="project" value="UniProtKB-KW"/>
</dbReference>
<dbReference type="EMBL" id="JARXVH010000086">
    <property type="protein sequence ID" value="MDH6223030.1"/>
    <property type="molecule type" value="Genomic_DNA"/>
</dbReference>
<dbReference type="InterPro" id="IPR049900">
    <property type="entry name" value="PKS_mFAS_DH"/>
</dbReference>
<evidence type="ECO:0000259" key="4">
    <source>
        <dbReference type="PROSITE" id="PS52019"/>
    </source>
</evidence>
<dbReference type="PROSITE" id="PS52019">
    <property type="entry name" value="PKS_MFAS_DH"/>
    <property type="match status" value="1"/>
</dbReference>
<dbReference type="SMART" id="SM00826">
    <property type="entry name" value="PKS_DH"/>
    <property type="match status" value="1"/>
</dbReference>
<evidence type="ECO:0000313" key="5">
    <source>
        <dbReference type="EMBL" id="MDH6223030.1"/>
    </source>
</evidence>
<feature type="region of interest" description="C-terminal hotdog fold" evidence="3">
    <location>
        <begin position="187"/>
        <end position="337"/>
    </location>
</feature>
<gene>
    <name evidence="5" type="ORF">M2283_010384</name>
</gene>
<name>A0ABT6M4H0_9ACTN</name>
<feature type="domain" description="PKS/mFAS DH" evidence="4">
    <location>
        <begin position="43"/>
        <end position="337"/>
    </location>
</feature>
<dbReference type="PANTHER" id="PTHR43775">
    <property type="entry name" value="FATTY ACID SYNTHASE"/>
    <property type="match status" value="1"/>
</dbReference>
<dbReference type="InterPro" id="IPR050091">
    <property type="entry name" value="PKS_NRPS_Biosynth_Enz"/>
</dbReference>
<sequence>MLPAGAGAGQVDLPTYAFDHEHYWLRAAPAADVVSLGQESADHPLLGAVVRLPQSDGLVCTSRLSLRTHPWLADRVVGGVVLVPGTGLVELVVRAGDEVGCGTLEELVIEAPLVVPEQGGVRVQVTVGGLDEHGTRSVAVYSARSDSGGEIGADVWTRHATGSLGAGTAESVDISGFDFAVWPPAGAESVPLDVAGFYEEVRGRGYGYGPVFRGLRAVWRRGDELFAEVALPDEQRDSAARFGLHPALLDAALHPTMVGMAFADPAGEERADAEAGMLVPFSWTGLRLHAAGASELRVRVVQSGPDAVSLQAADWTGAPVLSLQSLVARPVEVEQLGRTAADDGRDLLFGVEWSELPVPVAGSEGLPSWL</sequence>
<dbReference type="InterPro" id="IPR042104">
    <property type="entry name" value="PKS_dehydratase_sf"/>
</dbReference>
<dbReference type="Pfam" id="PF21089">
    <property type="entry name" value="PKS_DH_N"/>
    <property type="match status" value="1"/>
</dbReference>
<protein>
    <submittedName>
        <fullName evidence="5">Acyl transferase domain-containing protein</fullName>
    </submittedName>
</protein>
<feature type="region of interest" description="N-terminal hotdog fold" evidence="3">
    <location>
        <begin position="43"/>
        <end position="171"/>
    </location>
</feature>
<organism evidence="5 6">
    <name type="scientific">Streptomyces pseudovenezuelae</name>
    <dbReference type="NCBI Taxonomy" id="67350"/>
    <lineage>
        <taxon>Bacteria</taxon>
        <taxon>Bacillati</taxon>
        <taxon>Actinomycetota</taxon>
        <taxon>Actinomycetes</taxon>
        <taxon>Kitasatosporales</taxon>
        <taxon>Streptomycetaceae</taxon>
        <taxon>Streptomyces</taxon>
        <taxon>Streptomyces aurantiacus group</taxon>
    </lineage>
</organism>
<keyword evidence="2" id="KW-0511">Multifunctional enzyme</keyword>
<accession>A0ABT6M4H0</accession>
<dbReference type="InterPro" id="IPR049552">
    <property type="entry name" value="PKS_DH_N"/>
</dbReference>
<dbReference type="InterPro" id="IPR020807">
    <property type="entry name" value="PKS_DH"/>
</dbReference>
<reference evidence="5 6" key="1">
    <citation type="submission" date="2023-04" db="EMBL/GenBank/DDBJ databases">
        <title>Forest soil microbial communities from Buena Vista Peninsula, Colon Province, Panama.</title>
        <authorList>
            <person name="Bouskill N."/>
        </authorList>
    </citation>
    <scope>NUCLEOTIDE SEQUENCE [LARGE SCALE GENOMIC DNA]</scope>
    <source>
        <strain evidence="5 6">GGS1</strain>
    </source>
</reference>
<dbReference type="Gene3D" id="3.10.129.110">
    <property type="entry name" value="Polyketide synthase dehydratase"/>
    <property type="match status" value="1"/>
</dbReference>
<feature type="non-terminal residue" evidence="5">
    <location>
        <position position="370"/>
    </location>
</feature>
<keyword evidence="6" id="KW-1185">Reference proteome</keyword>
<dbReference type="Proteomes" id="UP001160499">
    <property type="component" value="Unassembled WGS sequence"/>
</dbReference>
<comment type="caution">
    <text evidence="3">Lacks conserved residue(s) required for the propagation of feature annotation.</text>
</comment>
<proteinExistence type="predicted"/>
<dbReference type="Pfam" id="PF14765">
    <property type="entry name" value="PS-DH"/>
    <property type="match status" value="1"/>
</dbReference>
<dbReference type="InterPro" id="IPR049551">
    <property type="entry name" value="PKS_DH_C"/>
</dbReference>
<evidence type="ECO:0000313" key="6">
    <source>
        <dbReference type="Proteomes" id="UP001160499"/>
    </source>
</evidence>
<comment type="caution">
    <text evidence="5">The sequence shown here is derived from an EMBL/GenBank/DDBJ whole genome shotgun (WGS) entry which is preliminary data.</text>
</comment>
<dbReference type="PANTHER" id="PTHR43775:SF51">
    <property type="entry name" value="INACTIVE PHENOLPHTHIOCEROL SYNTHESIS POLYKETIDE SYNTHASE TYPE I PKS1-RELATED"/>
    <property type="match status" value="1"/>
</dbReference>
<keyword evidence="1 5" id="KW-0808">Transferase</keyword>